<dbReference type="EMBL" id="SRYR01000017">
    <property type="protein sequence ID" value="TGY40032.1"/>
    <property type="molecule type" value="Genomic_DNA"/>
</dbReference>
<keyword evidence="1" id="KW-0645">Protease</keyword>
<comment type="caution">
    <text evidence="1">The sequence shown here is derived from an EMBL/GenBank/DDBJ whole genome shotgun (WGS) entry which is preliminary data.</text>
</comment>
<dbReference type="OrthoDB" id="9815953at2"/>
<dbReference type="RefSeq" id="WP_136008232.1">
    <property type="nucleotide sequence ID" value="NZ_SRYR01000017.1"/>
</dbReference>
<dbReference type="Proteomes" id="UP000306888">
    <property type="component" value="Unassembled WGS sequence"/>
</dbReference>
<reference evidence="1 2" key="1">
    <citation type="submission" date="2019-04" db="EMBL/GenBank/DDBJ databases">
        <title>Microbes associate with the intestines of laboratory mice.</title>
        <authorList>
            <person name="Navarre W."/>
            <person name="Wong E."/>
            <person name="Huang K."/>
            <person name="Tropini C."/>
            <person name="Ng K."/>
            <person name="Yu B."/>
        </authorList>
    </citation>
    <scope>NUCLEOTIDE SEQUENCE [LARGE SCALE GENOMIC DNA]</scope>
    <source>
        <strain evidence="1 2">NM50_B9-20</strain>
    </source>
</reference>
<dbReference type="NCBIfam" id="TIGR02841">
    <property type="entry name" value="spore_YyaC"/>
    <property type="match status" value="1"/>
</dbReference>
<protein>
    <submittedName>
        <fullName evidence="1">Spore protease YyaC</fullName>
    </submittedName>
</protein>
<dbReference type="GO" id="GO:0006508">
    <property type="term" value="P:proteolysis"/>
    <property type="evidence" value="ECO:0007669"/>
    <property type="project" value="UniProtKB-KW"/>
</dbReference>
<keyword evidence="1" id="KW-0378">Hydrolase</keyword>
<proteinExistence type="predicted"/>
<dbReference type="GO" id="GO:0008233">
    <property type="term" value="F:peptidase activity"/>
    <property type="evidence" value="ECO:0007669"/>
    <property type="project" value="UniProtKB-KW"/>
</dbReference>
<name>A0A4S2DEZ0_9CLOT</name>
<organism evidence="1 2">
    <name type="scientific">Clostridium sartagoforme</name>
    <dbReference type="NCBI Taxonomy" id="84031"/>
    <lineage>
        <taxon>Bacteria</taxon>
        <taxon>Bacillati</taxon>
        <taxon>Bacillota</taxon>
        <taxon>Clostridia</taxon>
        <taxon>Eubacteriales</taxon>
        <taxon>Clostridiaceae</taxon>
        <taxon>Clostridium</taxon>
    </lineage>
</organism>
<evidence type="ECO:0000313" key="2">
    <source>
        <dbReference type="Proteomes" id="UP000306888"/>
    </source>
</evidence>
<dbReference type="SUPFAM" id="SSF53163">
    <property type="entry name" value="HybD-like"/>
    <property type="match status" value="1"/>
</dbReference>
<gene>
    <name evidence="1" type="primary">yyaC</name>
    <name evidence="1" type="ORF">E5347_16010</name>
</gene>
<sequence>MEIFKKEFDSSFEYSYIEIGKYLYKSLINIIESNRPVIFLCIGTDRCTGDSLGPLVGYKLKNISSLFESKNIYFYGSLENPVHSLNLESIILKINSNFTNPYIIAIDSCLGQTINIGKVFISNAPVYPGSAINRNLPSVGDLSITGIVNISSKYDFLTLQNTRLYTVMLLSDTIYKGIHYFLELYEKHIIKTNKKKELLRDEQ</sequence>
<accession>A0A4S2DEZ0</accession>
<dbReference type="Pfam" id="PF06866">
    <property type="entry name" value="DUF1256"/>
    <property type="match status" value="1"/>
</dbReference>
<evidence type="ECO:0000313" key="1">
    <source>
        <dbReference type="EMBL" id="TGY40032.1"/>
    </source>
</evidence>
<dbReference type="AlphaFoldDB" id="A0A4S2DEZ0"/>
<keyword evidence="2" id="KW-1185">Reference proteome</keyword>
<dbReference type="InterPro" id="IPR023430">
    <property type="entry name" value="Pept_HybD-like_dom_sf"/>
</dbReference>
<dbReference type="InterPro" id="IPR009665">
    <property type="entry name" value="YyaC"/>
</dbReference>